<proteinExistence type="predicted"/>
<feature type="transmembrane region" description="Helical" evidence="1">
    <location>
        <begin position="25"/>
        <end position="52"/>
    </location>
</feature>
<keyword evidence="1" id="KW-0472">Membrane</keyword>
<sequence length="53" mass="5638">MQPVQQGSGRTGTHLAEVAERDLMVLAHGCVISFHSFSVLLLGIPAVVCFAWG</sequence>
<dbReference type="EMBL" id="CP010519">
    <property type="protein sequence ID" value="AJE84105.1"/>
    <property type="molecule type" value="Genomic_DNA"/>
</dbReference>
<evidence type="ECO:0000313" key="2">
    <source>
        <dbReference type="EMBL" id="AJE84105.1"/>
    </source>
</evidence>
<evidence type="ECO:0000313" key="3">
    <source>
        <dbReference type="Proteomes" id="UP000031523"/>
    </source>
</evidence>
<dbReference type="AlphaFoldDB" id="A0A0B5EXZ5"/>
<gene>
    <name evidence="2" type="ORF">SLNWT_3729</name>
</gene>
<protein>
    <submittedName>
        <fullName evidence="2">Uncharacterized protein</fullName>
    </submittedName>
</protein>
<accession>A0A0B5EXZ5</accession>
<evidence type="ECO:0000256" key="1">
    <source>
        <dbReference type="SAM" id="Phobius"/>
    </source>
</evidence>
<keyword evidence="3" id="KW-1185">Reference proteome</keyword>
<name>A0A0B5EXZ5_STRA4</name>
<dbReference type="KEGG" id="sals:SLNWT_3729"/>
<keyword evidence="1" id="KW-1133">Transmembrane helix</keyword>
<organism evidence="2 3">
    <name type="scientific">Streptomyces albus (strain ATCC 21838 / DSM 41398 / FERM P-419 / JCM 4703 / NBRC 107858)</name>
    <dbReference type="NCBI Taxonomy" id="1081613"/>
    <lineage>
        <taxon>Bacteria</taxon>
        <taxon>Bacillati</taxon>
        <taxon>Actinomycetota</taxon>
        <taxon>Actinomycetes</taxon>
        <taxon>Kitasatosporales</taxon>
        <taxon>Streptomycetaceae</taxon>
        <taxon>Streptomyces</taxon>
    </lineage>
</organism>
<dbReference type="Proteomes" id="UP000031523">
    <property type="component" value="Chromosome"/>
</dbReference>
<reference evidence="2 3" key="1">
    <citation type="submission" date="2015-01" db="EMBL/GenBank/DDBJ databases">
        <title>Enhanced salinomycin production by adjusting the supply of polyketide extender units in Streptomyce albus DSM 41398.</title>
        <authorList>
            <person name="Lu C."/>
        </authorList>
    </citation>
    <scope>NUCLEOTIDE SEQUENCE [LARGE SCALE GENOMIC DNA]</scope>
    <source>
        <strain evidence="3">ATCC 21838 / DSM 41398 / FERM P-419 / JCM 4703 / NBRC 107858</strain>
    </source>
</reference>
<keyword evidence="1" id="KW-0812">Transmembrane</keyword>